<proteinExistence type="predicted"/>
<dbReference type="InterPro" id="IPR047641">
    <property type="entry name" value="ABC_transpr_MalK/UgpC-like"/>
</dbReference>
<dbReference type="Gene3D" id="2.40.50.140">
    <property type="entry name" value="Nucleic acid-binding proteins"/>
    <property type="match status" value="1"/>
</dbReference>
<dbReference type="PANTHER" id="PTHR43875:SF1">
    <property type="entry name" value="OSMOPROTECTIVE COMPOUNDS UPTAKE ATP-BINDING PROTEIN GGTA"/>
    <property type="match status" value="1"/>
</dbReference>
<gene>
    <name evidence="5" type="ORF">BINDI_1343</name>
</gene>
<dbReference type="GeneID" id="91566792"/>
<dbReference type="GO" id="GO:0140359">
    <property type="term" value="F:ABC-type transporter activity"/>
    <property type="evidence" value="ECO:0007669"/>
    <property type="project" value="InterPro"/>
</dbReference>
<dbReference type="Pfam" id="PF17912">
    <property type="entry name" value="OB_MalK"/>
    <property type="match status" value="1"/>
</dbReference>
<feature type="domain" description="ABC transporter" evidence="4">
    <location>
        <begin position="4"/>
        <end position="236"/>
    </location>
</feature>
<dbReference type="EC" id="3.6.3.20" evidence="5"/>
<evidence type="ECO:0000313" key="5">
    <source>
        <dbReference type="EMBL" id="AIC92597.1"/>
    </source>
</evidence>
<dbReference type="Gene3D" id="3.40.50.300">
    <property type="entry name" value="P-loop containing nucleotide triphosphate hydrolases"/>
    <property type="match status" value="1"/>
</dbReference>
<evidence type="ECO:0000256" key="2">
    <source>
        <dbReference type="ARBA" id="ARBA00022741"/>
    </source>
</evidence>
<dbReference type="InterPro" id="IPR040582">
    <property type="entry name" value="OB_MalK-like"/>
</dbReference>
<dbReference type="NCBIfam" id="NF008653">
    <property type="entry name" value="PRK11650.1"/>
    <property type="match status" value="1"/>
</dbReference>
<dbReference type="InterPro" id="IPR012340">
    <property type="entry name" value="NA-bd_OB-fold"/>
</dbReference>
<dbReference type="Gene3D" id="2.40.50.100">
    <property type="match status" value="1"/>
</dbReference>
<dbReference type="GO" id="GO:0055052">
    <property type="term" value="C:ATP-binding cassette (ABC) transporter complex, substrate-binding subunit-containing"/>
    <property type="evidence" value="ECO:0007669"/>
    <property type="project" value="TreeGrafter"/>
</dbReference>
<dbReference type="Proteomes" id="UP000028569">
    <property type="component" value="Chromosome"/>
</dbReference>
<keyword evidence="5" id="KW-0378">Hydrolase</keyword>
<protein>
    <submittedName>
        <fullName evidence="5">ATP binding protein of ABC transporter for sugars</fullName>
        <ecNumber evidence="5">3.6.3.20</ecNumber>
    </submittedName>
</protein>
<sequence length="375" mass="40987">MAEVVFDHVTRIYPGNDEPSVSDLSLDIKDGEFLVLVGPSGCGKSTTLRMLAGLEEVNKGRILIGDTDVTTMQPKDRDIAMVFQNYALYPHMTVADNMGFALKIAGTPKDEIRQRVEKAAEVLDLTEYLDRKPKALSGGQRQRVAMGRAIVRQPKVFLMDEPLSNLDAKLRVQTRTQIAALQRQLNVTTLYVTHDQTEALTMGDRIAVIKLGILQQVGAPTELYDRPENVFVAGFIGSPSMNINIHPVVNGQAKIGEDTVSLPREAVDKLTPEDEGKIVVGFRPEDASLAGPSEPDAFSLKVANVEDLGSDGYIYGNILTDDSAAEQATVMSDQNKLTTIRVSPRALPKVGDVVKIHIDPAKMHLFSPATELRLN</sequence>
<dbReference type="CDD" id="cd03301">
    <property type="entry name" value="ABC_MalK_N"/>
    <property type="match status" value="1"/>
</dbReference>
<dbReference type="PROSITE" id="PS50893">
    <property type="entry name" value="ABC_TRANSPORTER_2"/>
    <property type="match status" value="1"/>
</dbReference>
<name>A0A087VW40_9BIFI</name>
<dbReference type="SUPFAM" id="SSF50331">
    <property type="entry name" value="MOP-like"/>
    <property type="match status" value="1"/>
</dbReference>
<dbReference type="PROSITE" id="PS00211">
    <property type="entry name" value="ABC_TRANSPORTER_1"/>
    <property type="match status" value="1"/>
</dbReference>
<dbReference type="RefSeq" id="WP_033491057.1">
    <property type="nucleotide sequence ID" value="NZ_CP006018.1"/>
</dbReference>
<dbReference type="InterPro" id="IPR003439">
    <property type="entry name" value="ABC_transporter-like_ATP-bd"/>
</dbReference>
<dbReference type="GO" id="GO:0005524">
    <property type="term" value="F:ATP binding"/>
    <property type="evidence" value="ECO:0007669"/>
    <property type="project" value="UniProtKB-KW"/>
</dbReference>
<dbReference type="PANTHER" id="PTHR43875">
    <property type="entry name" value="MALTODEXTRIN IMPORT ATP-BINDING PROTEIN MSMX"/>
    <property type="match status" value="1"/>
</dbReference>
<evidence type="ECO:0000256" key="1">
    <source>
        <dbReference type="ARBA" id="ARBA00022448"/>
    </source>
</evidence>
<reference evidence="5 6" key="1">
    <citation type="journal article" date="2014" name="Appl. Environ. Microbiol.">
        <title>Genomic encyclopedia of type strains of the genus Bifidobacterium.</title>
        <authorList>
            <person name="Milani C."/>
            <person name="Lugli G.A."/>
            <person name="Duranti S."/>
            <person name="Turroni F."/>
            <person name="Bottacini F."/>
            <person name="Mangifesta M."/>
            <person name="Sanchez B."/>
            <person name="Viappiani A."/>
            <person name="Mancabelli L."/>
            <person name="Taminiau B."/>
            <person name="Delcenserie V."/>
            <person name="Barrangou R."/>
            <person name="Margolles A."/>
            <person name="van Sinderen D."/>
            <person name="Ventura M."/>
        </authorList>
    </citation>
    <scope>NUCLEOTIDE SEQUENCE [LARGE SCALE GENOMIC DNA]</scope>
    <source>
        <strain evidence="5 6">LMG 11587</strain>
    </source>
</reference>
<dbReference type="AlphaFoldDB" id="A0A087VW40"/>
<dbReference type="EMBL" id="CP006018">
    <property type="protein sequence ID" value="AIC92597.1"/>
    <property type="molecule type" value="Genomic_DNA"/>
</dbReference>
<dbReference type="InterPro" id="IPR015855">
    <property type="entry name" value="ABC_transpr_MalK-like"/>
</dbReference>
<dbReference type="KEGG" id="bii:BINDI_1343"/>
<dbReference type="HOGENOM" id="CLU_000604_1_1_11"/>
<dbReference type="SUPFAM" id="SSF52540">
    <property type="entry name" value="P-loop containing nucleoside triphosphate hydrolases"/>
    <property type="match status" value="1"/>
</dbReference>
<dbReference type="InterPro" id="IPR008995">
    <property type="entry name" value="Mo/tungstate-bd_C_term_dom"/>
</dbReference>
<dbReference type="GO" id="GO:0016887">
    <property type="term" value="F:ATP hydrolysis activity"/>
    <property type="evidence" value="ECO:0007669"/>
    <property type="project" value="InterPro"/>
</dbReference>
<keyword evidence="1" id="KW-0813">Transport</keyword>
<dbReference type="Pfam" id="PF00005">
    <property type="entry name" value="ABC_tran"/>
    <property type="match status" value="1"/>
</dbReference>
<dbReference type="InterPro" id="IPR017871">
    <property type="entry name" value="ABC_transporter-like_CS"/>
</dbReference>
<dbReference type="OrthoDB" id="9802264at2"/>
<keyword evidence="3" id="KW-0067">ATP-binding</keyword>
<organism evidence="5 6">
    <name type="scientific">Bifidobacterium [indicum] DSM 20214 = LMG 11587</name>
    <dbReference type="NCBI Taxonomy" id="1341694"/>
    <lineage>
        <taxon>Bacteria</taxon>
        <taxon>Bacillati</taxon>
        <taxon>Actinomycetota</taxon>
        <taxon>Actinomycetes</taxon>
        <taxon>Bifidobacteriales</taxon>
        <taxon>Bifidobacteriaceae</taxon>
        <taxon>Bifidobacterium</taxon>
    </lineage>
</organism>
<keyword evidence="6" id="KW-1185">Reference proteome</keyword>
<dbReference type="InterPro" id="IPR003593">
    <property type="entry name" value="AAA+_ATPase"/>
</dbReference>
<evidence type="ECO:0000259" key="4">
    <source>
        <dbReference type="PROSITE" id="PS50893"/>
    </source>
</evidence>
<dbReference type="SMART" id="SM00382">
    <property type="entry name" value="AAA"/>
    <property type="match status" value="1"/>
</dbReference>
<dbReference type="InterPro" id="IPR027417">
    <property type="entry name" value="P-loop_NTPase"/>
</dbReference>
<dbReference type="FunFam" id="3.40.50.300:FF:000042">
    <property type="entry name" value="Maltose/maltodextrin ABC transporter, ATP-binding protein"/>
    <property type="match status" value="1"/>
</dbReference>
<accession>A0A087VW40</accession>
<keyword evidence="2" id="KW-0547">Nucleotide-binding</keyword>
<evidence type="ECO:0000256" key="3">
    <source>
        <dbReference type="ARBA" id="ARBA00022840"/>
    </source>
</evidence>
<dbReference type="GO" id="GO:0008643">
    <property type="term" value="P:carbohydrate transport"/>
    <property type="evidence" value="ECO:0007669"/>
    <property type="project" value="InterPro"/>
</dbReference>
<evidence type="ECO:0000313" key="6">
    <source>
        <dbReference type="Proteomes" id="UP000028569"/>
    </source>
</evidence>